<sequence length="62" mass="6959">MFSHCQPNGFTLHIPTYFAGNLYMDVCSKSMIYANVRITGTLAERCNILIVKSFVYIGPDPV</sequence>
<name>A0ABX3NTN6_9BACT</name>
<accession>A0ABX3NTN6</accession>
<organism evidence="1 2">
    <name type="scientific">Niastella koreensis</name>
    <dbReference type="NCBI Taxonomy" id="354356"/>
    <lineage>
        <taxon>Bacteria</taxon>
        <taxon>Pseudomonadati</taxon>
        <taxon>Bacteroidota</taxon>
        <taxon>Chitinophagia</taxon>
        <taxon>Chitinophagales</taxon>
        <taxon>Chitinophagaceae</taxon>
        <taxon>Niastella</taxon>
    </lineage>
</organism>
<keyword evidence="2" id="KW-1185">Reference proteome</keyword>
<gene>
    <name evidence="1" type="ORF">A4D02_32745</name>
</gene>
<evidence type="ECO:0000313" key="1">
    <source>
        <dbReference type="EMBL" id="OQP45962.1"/>
    </source>
</evidence>
<reference evidence="1 2" key="1">
    <citation type="submission" date="2016-04" db="EMBL/GenBank/DDBJ databases">
        <authorList>
            <person name="Chen L."/>
            <person name="Zhuang W."/>
            <person name="Wang G."/>
        </authorList>
    </citation>
    <scope>NUCLEOTIDE SEQUENCE [LARGE SCALE GENOMIC DNA]</scope>
    <source>
        <strain evidence="2">GR20</strain>
    </source>
</reference>
<dbReference type="Proteomes" id="UP000192277">
    <property type="component" value="Unassembled WGS sequence"/>
</dbReference>
<evidence type="ECO:0000313" key="2">
    <source>
        <dbReference type="Proteomes" id="UP000192277"/>
    </source>
</evidence>
<comment type="caution">
    <text evidence="1">The sequence shown here is derived from an EMBL/GenBank/DDBJ whole genome shotgun (WGS) entry which is preliminary data.</text>
</comment>
<dbReference type="EMBL" id="LWBO01000018">
    <property type="protein sequence ID" value="OQP45962.1"/>
    <property type="molecule type" value="Genomic_DNA"/>
</dbReference>
<protein>
    <submittedName>
        <fullName evidence="1">Uncharacterized protein</fullName>
    </submittedName>
</protein>
<proteinExistence type="predicted"/>